<accession>A0A2T1NDQ8</accession>
<feature type="domain" description="Outer membrane protein beta-barrel" evidence="1">
    <location>
        <begin position="29"/>
        <end position="209"/>
    </location>
</feature>
<gene>
    <name evidence="2" type="ORF">C7H52_04680</name>
</gene>
<dbReference type="AlphaFoldDB" id="A0A2T1NDQ8"/>
<evidence type="ECO:0000259" key="1">
    <source>
        <dbReference type="Pfam" id="PF13568"/>
    </source>
</evidence>
<name>A0A2T1NDQ8_9FLAO</name>
<proteinExistence type="predicted"/>
<protein>
    <recommendedName>
        <fullName evidence="1">Outer membrane protein beta-barrel domain-containing protein</fullName>
    </recommendedName>
</protein>
<organism evidence="2 3">
    <name type="scientific">Aurantibacter aestuarii</name>
    <dbReference type="NCBI Taxonomy" id="1266046"/>
    <lineage>
        <taxon>Bacteria</taxon>
        <taxon>Pseudomonadati</taxon>
        <taxon>Bacteroidota</taxon>
        <taxon>Flavobacteriia</taxon>
        <taxon>Flavobacteriales</taxon>
        <taxon>Flavobacteriaceae</taxon>
        <taxon>Aurantibacter</taxon>
    </lineage>
</organism>
<dbReference type="OrthoDB" id="959017at2"/>
<sequence>MLKPLFLSFCFSFLSLHLLKAQDEIVKDSVIDTKYREDQFYLGATYNVLINKPDGVTQSGFSIGLHLGFIRDFPINNARTKAIGVGLGLSTNSYNQNLLISDNNEEIEFSVLDGSQVDFSKNKFFTHLIEMPIEFRWRNSSATNYKFWRIYGGFKFGYMFRNGTNFKGDLGTIKIINSDVFNKLQYGLTLSTGYNTWNFHVYYGLNTLFKDQVIAKQTSLDMSEIRVGLMFYLL</sequence>
<dbReference type="InterPro" id="IPR025665">
    <property type="entry name" value="Beta-barrel_OMP_2"/>
</dbReference>
<reference evidence="2 3" key="1">
    <citation type="submission" date="2018-03" db="EMBL/GenBank/DDBJ databases">
        <title>Mesoflavibacter sp. HG37 and Mesoflavibacter sp. HG96 sp.nov., two marine bacteria isolated from seawater of Western Pacific Ocean.</title>
        <authorList>
            <person name="Cheng H."/>
            <person name="Wu Y.-H."/>
            <person name="Guo L.-L."/>
            <person name="Xu X.-W."/>
        </authorList>
    </citation>
    <scope>NUCLEOTIDE SEQUENCE [LARGE SCALE GENOMIC DNA]</scope>
    <source>
        <strain evidence="2 3">KCTC 32269</strain>
    </source>
</reference>
<dbReference type="Pfam" id="PF13568">
    <property type="entry name" value="OMP_b-brl_2"/>
    <property type="match status" value="1"/>
</dbReference>
<keyword evidence="3" id="KW-1185">Reference proteome</keyword>
<evidence type="ECO:0000313" key="3">
    <source>
        <dbReference type="Proteomes" id="UP000238426"/>
    </source>
</evidence>
<evidence type="ECO:0000313" key="2">
    <source>
        <dbReference type="EMBL" id="PSG90582.1"/>
    </source>
</evidence>
<dbReference type="Proteomes" id="UP000238426">
    <property type="component" value="Unassembled WGS sequence"/>
</dbReference>
<comment type="caution">
    <text evidence="2">The sequence shown here is derived from an EMBL/GenBank/DDBJ whole genome shotgun (WGS) entry which is preliminary data.</text>
</comment>
<dbReference type="EMBL" id="PXOQ01000007">
    <property type="protein sequence ID" value="PSG90582.1"/>
    <property type="molecule type" value="Genomic_DNA"/>
</dbReference>
<dbReference type="RefSeq" id="WP_106462722.1">
    <property type="nucleotide sequence ID" value="NZ_PXOQ01000007.1"/>
</dbReference>